<sequence>MTWHRSNYPWFRHNEALDVQVGIGGKVTKDGRWEPEFTITGQAWDSPVVGYRNGVAQPLRLWQATHAHPFDLTKFNDGDFLRAEQQGINAEN</sequence>
<dbReference type="GO" id="GO:0030170">
    <property type="term" value="F:pyridoxal phosphate binding"/>
    <property type="evidence" value="ECO:0007669"/>
    <property type="project" value="TreeGrafter"/>
</dbReference>
<dbReference type="SUPFAM" id="SSF53756">
    <property type="entry name" value="UDP-Glycosyltransferase/glycogen phosphorylase"/>
    <property type="match status" value="1"/>
</dbReference>
<keyword evidence="2 3" id="KW-0328">Glycosyltransferase</keyword>
<proteinExistence type="inferred from homology"/>
<dbReference type="GO" id="GO:0005980">
    <property type="term" value="P:glycogen catabolic process"/>
    <property type="evidence" value="ECO:0007669"/>
    <property type="project" value="TreeGrafter"/>
</dbReference>
<evidence type="ECO:0000313" key="3">
    <source>
        <dbReference type="EMBL" id="STM17409.1"/>
    </source>
</evidence>
<dbReference type="EMBL" id="UGED01000019">
    <property type="protein sequence ID" value="STM17409.1"/>
    <property type="molecule type" value="Genomic_DNA"/>
</dbReference>
<dbReference type="InterPro" id="IPR000811">
    <property type="entry name" value="Glyco_trans_35"/>
</dbReference>
<dbReference type="GO" id="GO:0005737">
    <property type="term" value="C:cytoplasm"/>
    <property type="evidence" value="ECO:0007669"/>
    <property type="project" value="TreeGrafter"/>
</dbReference>
<dbReference type="Gene3D" id="3.40.50.2000">
    <property type="entry name" value="Glycogen Phosphorylase B"/>
    <property type="match status" value="1"/>
</dbReference>
<dbReference type="AlphaFoldDB" id="A0A377D9X7"/>
<dbReference type="PANTHER" id="PTHR11468">
    <property type="entry name" value="GLYCOGEN PHOSPHORYLASE"/>
    <property type="match status" value="1"/>
</dbReference>
<comment type="catalytic activity">
    <reaction evidence="2">
        <text>[(1-&gt;4)-alpha-D-glucosyl](n) + phosphate = [(1-&gt;4)-alpha-D-glucosyl](n-1) + alpha-D-glucose 1-phosphate</text>
        <dbReference type="Rhea" id="RHEA:41732"/>
        <dbReference type="Rhea" id="RHEA-COMP:9584"/>
        <dbReference type="Rhea" id="RHEA-COMP:9586"/>
        <dbReference type="ChEBI" id="CHEBI:15444"/>
        <dbReference type="ChEBI" id="CHEBI:43474"/>
        <dbReference type="ChEBI" id="CHEBI:58601"/>
        <dbReference type="EC" id="2.4.1.1"/>
    </reaction>
</comment>
<keyword evidence="2" id="KW-0119">Carbohydrate metabolism</keyword>
<dbReference type="GO" id="GO:0008184">
    <property type="term" value="F:glycogen phosphorylase activity"/>
    <property type="evidence" value="ECO:0007669"/>
    <property type="project" value="InterPro"/>
</dbReference>
<name>A0A377D9X7_ECOLX</name>
<evidence type="ECO:0000256" key="2">
    <source>
        <dbReference type="RuleBase" id="RU000587"/>
    </source>
</evidence>
<reference evidence="3 4" key="1">
    <citation type="submission" date="2018-06" db="EMBL/GenBank/DDBJ databases">
        <authorList>
            <consortium name="Pathogen Informatics"/>
            <person name="Doyle S."/>
        </authorList>
    </citation>
    <scope>NUCLEOTIDE SEQUENCE [LARGE SCALE GENOMIC DNA]</scope>
    <source>
        <strain evidence="3 4">NCTC9962</strain>
    </source>
</reference>
<keyword evidence="2 3" id="KW-0808">Transferase</keyword>
<keyword evidence="2" id="KW-0663">Pyridoxal phosphate</keyword>
<accession>A0A377D9X7</accession>
<comment type="cofactor">
    <cofactor evidence="2">
        <name>pyridoxal 5'-phosphate</name>
        <dbReference type="ChEBI" id="CHEBI:597326"/>
    </cofactor>
</comment>
<dbReference type="Pfam" id="PF00343">
    <property type="entry name" value="Phosphorylase"/>
    <property type="match status" value="1"/>
</dbReference>
<dbReference type="PANTHER" id="PTHR11468:SF25">
    <property type="entry name" value="MALTODEXTRIN PHOSPHORYLASE"/>
    <property type="match status" value="1"/>
</dbReference>
<evidence type="ECO:0000313" key="4">
    <source>
        <dbReference type="Proteomes" id="UP000254052"/>
    </source>
</evidence>
<dbReference type="EC" id="2.4.1.1" evidence="2"/>
<dbReference type="Proteomes" id="UP000254052">
    <property type="component" value="Unassembled WGS sequence"/>
</dbReference>
<organism evidence="3 4">
    <name type="scientific">Escherichia coli</name>
    <dbReference type="NCBI Taxonomy" id="562"/>
    <lineage>
        <taxon>Bacteria</taxon>
        <taxon>Pseudomonadati</taxon>
        <taxon>Pseudomonadota</taxon>
        <taxon>Gammaproteobacteria</taxon>
        <taxon>Enterobacterales</taxon>
        <taxon>Enterobacteriaceae</taxon>
        <taxon>Escherichia</taxon>
    </lineage>
</organism>
<evidence type="ECO:0000256" key="1">
    <source>
        <dbReference type="ARBA" id="ARBA00006047"/>
    </source>
</evidence>
<comment type="similarity">
    <text evidence="1 2">Belongs to the glycogen phosphorylase family.</text>
</comment>
<gene>
    <name evidence="3" type="primary">malP_3</name>
    <name evidence="3" type="ORF">NCTC9962_06607</name>
</gene>
<protein>
    <recommendedName>
        <fullName evidence="2">Alpha-1,4 glucan phosphorylase</fullName>
        <ecNumber evidence="2">2.4.1.1</ecNumber>
    </recommendedName>
</protein>
<comment type="function">
    <text evidence="2">Allosteric enzyme that catalyzes the rate-limiting step in glycogen catabolism, the phosphorolytic cleavage of glycogen to produce glucose-1-phosphate, and plays a central role in maintaining cellular and organismal glucose homeostasis.</text>
</comment>